<evidence type="ECO:0000256" key="2">
    <source>
        <dbReference type="ARBA" id="ARBA00013194"/>
    </source>
</evidence>
<dbReference type="AlphaFoldDB" id="A0A7X2S4B9"/>
<keyword evidence="3 7" id="KW-0732">Signal</keyword>
<comment type="caution">
    <text evidence="8">The sequence shown here is derived from an EMBL/GenBank/DDBJ whole genome shotgun (WGS) entry which is preliminary data.</text>
</comment>
<name>A0A7X2S4B9_9BACI</name>
<dbReference type="PROSITE" id="PS51257">
    <property type="entry name" value="PROKAR_LIPOPROTEIN"/>
    <property type="match status" value="1"/>
</dbReference>
<keyword evidence="9" id="KW-1185">Reference proteome</keyword>
<dbReference type="SUPFAM" id="SSF109998">
    <property type="entry name" value="Triger factor/SurA peptide-binding domain-like"/>
    <property type="match status" value="1"/>
</dbReference>
<gene>
    <name evidence="8" type="ORF">GKZ89_06245</name>
</gene>
<evidence type="ECO:0000256" key="4">
    <source>
        <dbReference type="ARBA" id="ARBA00023110"/>
    </source>
</evidence>
<keyword evidence="5 8" id="KW-0413">Isomerase</keyword>
<evidence type="ECO:0000256" key="1">
    <source>
        <dbReference type="ARBA" id="ARBA00000971"/>
    </source>
</evidence>
<feature type="region of interest" description="Disordered" evidence="6">
    <location>
        <begin position="92"/>
        <end position="112"/>
    </location>
</feature>
<comment type="catalytic activity">
    <reaction evidence="1">
        <text>[protein]-peptidylproline (omega=180) = [protein]-peptidylproline (omega=0)</text>
        <dbReference type="Rhea" id="RHEA:16237"/>
        <dbReference type="Rhea" id="RHEA-COMP:10747"/>
        <dbReference type="Rhea" id="RHEA-COMP:10748"/>
        <dbReference type="ChEBI" id="CHEBI:83833"/>
        <dbReference type="ChEBI" id="CHEBI:83834"/>
        <dbReference type="EC" id="5.2.1.8"/>
    </reaction>
</comment>
<feature type="region of interest" description="Disordered" evidence="6">
    <location>
        <begin position="22"/>
        <end position="77"/>
    </location>
</feature>
<evidence type="ECO:0000256" key="7">
    <source>
        <dbReference type="SAM" id="SignalP"/>
    </source>
</evidence>
<dbReference type="PANTHER" id="PTHR47245:SF1">
    <property type="entry name" value="FOLDASE PROTEIN PRSA"/>
    <property type="match status" value="1"/>
</dbReference>
<proteinExistence type="predicted"/>
<dbReference type="OrthoDB" id="4775280at2"/>
<reference evidence="8 9" key="1">
    <citation type="journal article" date="2017" name="Int. J. Syst. Evol. Microbiol.">
        <title>Bacillus mangrovi sp. nov., isolated from a sediment sample from a mangrove forest.</title>
        <authorList>
            <person name="Gupta V."/>
            <person name="Singh P.K."/>
            <person name="Korpole S."/>
            <person name="Tanuku N.R.S."/>
            <person name="Pinnaka A.K."/>
        </authorList>
    </citation>
    <scope>NUCLEOTIDE SEQUENCE [LARGE SCALE GENOMIC DNA]</scope>
    <source>
        <strain evidence="8 9">KCTC 33872</strain>
    </source>
</reference>
<dbReference type="GO" id="GO:0003755">
    <property type="term" value="F:peptidyl-prolyl cis-trans isomerase activity"/>
    <property type="evidence" value="ECO:0007669"/>
    <property type="project" value="UniProtKB-KW"/>
</dbReference>
<dbReference type="EC" id="5.2.1.8" evidence="2"/>
<dbReference type="PANTHER" id="PTHR47245">
    <property type="entry name" value="PEPTIDYLPROLYL ISOMERASE"/>
    <property type="match status" value="1"/>
</dbReference>
<organism evidence="8 9">
    <name type="scientific">Metabacillus mangrovi</name>
    <dbReference type="NCBI Taxonomy" id="1491830"/>
    <lineage>
        <taxon>Bacteria</taxon>
        <taxon>Bacillati</taxon>
        <taxon>Bacillota</taxon>
        <taxon>Bacilli</taxon>
        <taxon>Bacillales</taxon>
        <taxon>Bacillaceae</taxon>
        <taxon>Metabacillus</taxon>
    </lineage>
</organism>
<dbReference type="EMBL" id="WMIB01000004">
    <property type="protein sequence ID" value="MTH53006.1"/>
    <property type="molecule type" value="Genomic_DNA"/>
</dbReference>
<evidence type="ECO:0000256" key="6">
    <source>
        <dbReference type="SAM" id="MobiDB-lite"/>
    </source>
</evidence>
<feature type="compositionally biased region" description="Basic and acidic residues" evidence="6">
    <location>
        <begin position="103"/>
        <end position="112"/>
    </location>
</feature>
<evidence type="ECO:0000256" key="5">
    <source>
        <dbReference type="ARBA" id="ARBA00023235"/>
    </source>
</evidence>
<feature type="signal peptide" evidence="7">
    <location>
        <begin position="1"/>
        <end position="18"/>
    </location>
</feature>
<evidence type="ECO:0000256" key="3">
    <source>
        <dbReference type="ARBA" id="ARBA00022729"/>
    </source>
</evidence>
<dbReference type="Proteomes" id="UP000434639">
    <property type="component" value="Unassembled WGS sequence"/>
</dbReference>
<feature type="chain" id="PRO_5039344865" description="peptidylprolyl isomerase" evidence="7">
    <location>
        <begin position="19"/>
        <end position="259"/>
    </location>
</feature>
<dbReference type="Gene3D" id="1.10.4030.10">
    <property type="entry name" value="Porin chaperone SurA, peptide-binding domain"/>
    <property type="match status" value="1"/>
</dbReference>
<dbReference type="InterPro" id="IPR027304">
    <property type="entry name" value="Trigger_fact/SurA_dom_sf"/>
</dbReference>
<evidence type="ECO:0000313" key="9">
    <source>
        <dbReference type="Proteomes" id="UP000434639"/>
    </source>
</evidence>
<protein>
    <recommendedName>
        <fullName evidence="2">peptidylprolyl isomerase</fullName>
        <ecNumber evidence="2">5.2.1.8</ecNumber>
    </recommendedName>
</protein>
<feature type="compositionally biased region" description="Basic and acidic residues" evidence="6">
    <location>
        <begin position="45"/>
        <end position="70"/>
    </location>
</feature>
<keyword evidence="4" id="KW-0697">Rotamase</keyword>
<dbReference type="InterPro" id="IPR050245">
    <property type="entry name" value="PrsA_foldase"/>
</dbReference>
<sequence length="259" mass="29440">MKKIMYPLTIGLMSLVLAACGAQEEKAKEEPKQAEENAQAQQQPDQKEQQKQMEEMQKKMEAQKIDDEKTVATVNGQKITGSEYNSILSSTQMQMQQMGQDPTAKEAQKQVKDQTVETLVGQNLLLQEAEKSGYKASDEEVNKQIAEIKKQYNNDDKKFQEALKMQGMNENQLNEQIAESVKLNQYVEKEIPAPEVTDKEIEEYYTQFAQQGGQGGQKPPKLEEVKPQIKQQLTQQKQNEQLGKKVEELKKSAKVEVTI</sequence>
<evidence type="ECO:0000313" key="8">
    <source>
        <dbReference type="EMBL" id="MTH53006.1"/>
    </source>
</evidence>
<dbReference type="Pfam" id="PF13624">
    <property type="entry name" value="SurA_N_3"/>
    <property type="match status" value="1"/>
</dbReference>
<feature type="compositionally biased region" description="Basic and acidic residues" evidence="6">
    <location>
        <begin position="23"/>
        <end position="35"/>
    </location>
</feature>
<feature type="compositionally biased region" description="Low complexity" evidence="6">
    <location>
        <begin position="228"/>
        <end position="240"/>
    </location>
</feature>
<feature type="region of interest" description="Disordered" evidence="6">
    <location>
        <begin position="209"/>
        <end position="240"/>
    </location>
</feature>
<accession>A0A7X2S4B9</accession>
<dbReference type="RefSeq" id="WP_155111547.1">
    <property type="nucleotide sequence ID" value="NZ_WMIB01000004.1"/>
</dbReference>